<sequence length="134" mass="14280">MLLNLPKFIAWPEAAGTPARLCVVGSPAVLEALTALHTSARAAGRRTPLDASEGLGRDCRYVYLGDSDSGRVSLEALPSDCLVIGQGEGARGVAVELVRRGERVVIRLNHQRLLTSGFNVDARLLQLAEVFGES</sequence>
<keyword evidence="2" id="KW-1185">Reference proteome</keyword>
<dbReference type="Pfam" id="PF13689">
    <property type="entry name" value="DUF4154"/>
    <property type="match status" value="1"/>
</dbReference>
<dbReference type="STRING" id="1265313.HRUBRA_01633"/>
<dbReference type="Proteomes" id="UP000029640">
    <property type="component" value="Unassembled WGS sequence"/>
</dbReference>
<dbReference type="AlphaFoldDB" id="A0A095VQY3"/>
<accession>A0A095VQY3</accession>
<dbReference type="InterPro" id="IPR025293">
    <property type="entry name" value="YfiR/HmsC-like"/>
</dbReference>
<dbReference type="EMBL" id="AUVB01000047">
    <property type="protein sequence ID" value="KGE03785.1"/>
    <property type="molecule type" value="Genomic_DNA"/>
</dbReference>
<organism evidence="1 2">
    <name type="scientific">Pseudohaliea rubra DSM 19751</name>
    <dbReference type="NCBI Taxonomy" id="1265313"/>
    <lineage>
        <taxon>Bacteria</taxon>
        <taxon>Pseudomonadati</taxon>
        <taxon>Pseudomonadota</taxon>
        <taxon>Gammaproteobacteria</taxon>
        <taxon>Cellvibrionales</taxon>
        <taxon>Halieaceae</taxon>
        <taxon>Pseudohaliea</taxon>
    </lineage>
</organism>
<evidence type="ECO:0000313" key="1">
    <source>
        <dbReference type="EMBL" id="KGE03785.1"/>
    </source>
</evidence>
<dbReference type="HOGENOM" id="CLU_1893292_0_0_6"/>
<comment type="caution">
    <text evidence="1">The sequence shown here is derived from an EMBL/GenBank/DDBJ whole genome shotgun (WGS) entry which is preliminary data.</text>
</comment>
<reference evidence="1 2" key="1">
    <citation type="journal article" date="2014" name="Genome Announc.">
        <title>Genome Sequence of Gammaproteobacterial Pseudohaliea rubra Type Strain DSM 19751, Isolated from Coastal Seawater of the Mediterranean Sea.</title>
        <authorList>
            <person name="Spring S."/>
            <person name="Fiebig A."/>
            <person name="Riedel T."/>
            <person name="Goker M."/>
            <person name="Klenk H.P."/>
        </authorList>
    </citation>
    <scope>NUCLEOTIDE SEQUENCE [LARGE SCALE GENOMIC DNA]</scope>
    <source>
        <strain evidence="1 2">DSM 19751</strain>
    </source>
</reference>
<evidence type="ECO:0000313" key="2">
    <source>
        <dbReference type="Proteomes" id="UP000029640"/>
    </source>
</evidence>
<name>A0A095VQY3_9GAMM</name>
<gene>
    <name evidence="1" type="ORF">HRUBRA_01633</name>
</gene>
<protein>
    <submittedName>
        <fullName evidence="1">Uncharacterized protein</fullName>
    </submittedName>
</protein>
<proteinExistence type="predicted"/>